<comment type="caution">
    <text evidence="2">The sequence shown here is derived from an EMBL/GenBank/DDBJ whole genome shotgun (WGS) entry which is preliminary data.</text>
</comment>
<accession>A0A816E0N6</accession>
<feature type="region of interest" description="Disordered" evidence="1">
    <location>
        <begin position="398"/>
        <end position="443"/>
    </location>
</feature>
<feature type="region of interest" description="Disordered" evidence="1">
    <location>
        <begin position="196"/>
        <end position="254"/>
    </location>
</feature>
<dbReference type="AlphaFoldDB" id="A0A816E0N6"/>
<reference evidence="2" key="1">
    <citation type="submission" date="2021-02" db="EMBL/GenBank/DDBJ databases">
        <authorList>
            <person name="Nowell W R."/>
        </authorList>
    </citation>
    <scope>NUCLEOTIDE SEQUENCE</scope>
</reference>
<sequence length="755" mass="85090">MLYIQSLYHTRQNKLKEDQRLHPAMDHNFLLCSNEYTNKLTQLSRPTTRSVTPVVDLQRAPTFVILTPVQSLVSINNNNNNDLSILSITETMIDGQTRRTHIYISMQQPGLLCAVNIPPTETLGVQGQRVRPQPDSFWSYYPGDVRALSKKTTSWRPQTSRITRDNKDYMTALARGISREEKQPAAYETNEIFSSRWHQRSSSNTLRPSTGKSNTIGNRLSTSSTDRKVSATSLPETSRPTTAPVSREKRSRRISAARVKPIVAPRASVPGPAPSSLVAAVPYRIPRLAGTSGNFQTLSDSTFQPLPGSLKPSLLKSDGHFVHQLCLNTNENSLEQLNTSGDSFLDTSNRSRLSETIVVKQDSFERTESDQEENRIDSLPSFQQTLNDDQVEAVDDLPDIQSPHEDVEDNDRPPTEHEDDEDILEREKNIDGYSFDVTPDTSTDVYDYPNPFTEEYDQVIAAQSQYQSNNVNIEPNLRDLYRDTKIKPDQNPNIKAVFEKCIRLARLQTNTIKGEQRRRQNLIAYNRLIKSTAFDASSTNLSGNFSSKTNNNNNNTDKDIRELNELKRELRCNECKRITCLGNCAPGQNYHLYKRVVSSIPAQTLSSRQLSATSGSLNNRDQQRCKHGYVSCPISSCRSASDLGNSNVMLASLSNNSTNRVRSSRTTFAYGQKNQRSSVDLRPRSVRQTSREVKMKFEQANLTPVVVVPLFEDESRSILAKHSQSRTTNGLLPGKSFRSQRRDSLTIITPQKMTS</sequence>
<feature type="region of interest" description="Disordered" evidence="1">
    <location>
        <begin position="721"/>
        <end position="743"/>
    </location>
</feature>
<proteinExistence type="predicted"/>
<feature type="compositionally biased region" description="Polar residues" evidence="1">
    <location>
        <begin position="200"/>
        <end position="244"/>
    </location>
</feature>
<keyword evidence="3" id="KW-1185">Reference proteome</keyword>
<evidence type="ECO:0000313" key="3">
    <source>
        <dbReference type="Proteomes" id="UP000663828"/>
    </source>
</evidence>
<dbReference type="Proteomes" id="UP000663828">
    <property type="component" value="Unassembled WGS sequence"/>
</dbReference>
<protein>
    <submittedName>
        <fullName evidence="2">Uncharacterized protein</fullName>
    </submittedName>
</protein>
<evidence type="ECO:0000256" key="1">
    <source>
        <dbReference type="SAM" id="MobiDB-lite"/>
    </source>
</evidence>
<feature type="compositionally biased region" description="Basic and acidic residues" evidence="1">
    <location>
        <begin position="402"/>
        <end position="416"/>
    </location>
</feature>
<dbReference type="EMBL" id="CAJNOR010009057">
    <property type="protein sequence ID" value="CAF1640660.1"/>
    <property type="molecule type" value="Genomic_DNA"/>
</dbReference>
<name>A0A816E0N6_ADIRI</name>
<gene>
    <name evidence="2" type="ORF">XAT740_LOCUS53256</name>
</gene>
<organism evidence="2 3">
    <name type="scientific">Adineta ricciae</name>
    <name type="common">Rotifer</name>
    <dbReference type="NCBI Taxonomy" id="249248"/>
    <lineage>
        <taxon>Eukaryota</taxon>
        <taxon>Metazoa</taxon>
        <taxon>Spiralia</taxon>
        <taxon>Gnathifera</taxon>
        <taxon>Rotifera</taxon>
        <taxon>Eurotatoria</taxon>
        <taxon>Bdelloidea</taxon>
        <taxon>Adinetida</taxon>
        <taxon>Adinetidae</taxon>
        <taxon>Adineta</taxon>
    </lineage>
</organism>
<feature type="region of interest" description="Disordered" evidence="1">
    <location>
        <begin position="362"/>
        <end position="383"/>
    </location>
</feature>
<feature type="compositionally biased region" description="Basic and acidic residues" evidence="1">
    <location>
        <begin position="362"/>
        <end position="376"/>
    </location>
</feature>
<evidence type="ECO:0000313" key="2">
    <source>
        <dbReference type="EMBL" id="CAF1640660.1"/>
    </source>
</evidence>